<evidence type="ECO:0000313" key="2">
    <source>
        <dbReference type="EMBL" id="THU92079.1"/>
    </source>
</evidence>
<proteinExistence type="predicted"/>
<dbReference type="Proteomes" id="UP000297245">
    <property type="component" value="Unassembled WGS sequence"/>
</dbReference>
<feature type="compositionally biased region" description="Basic residues" evidence="1">
    <location>
        <begin position="108"/>
        <end position="119"/>
    </location>
</feature>
<name>A0A4S8LRG6_DENBC</name>
<reference evidence="2 3" key="1">
    <citation type="journal article" date="2019" name="Nat. Ecol. Evol.">
        <title>Megaphylogeny resolves global patterns of mushroom evolution.</title>
        <authorList>
            <person name="Varga T."/>
            <person name="Krizsan K."/>
            <person name="Foldi C."/>
            <person name="Dima B."/>
            <person name="Sanchez-Garcia M."/>
            <person name="Sanchez-Ramirez S."/>
            <person name="Szollosi G.J."/>
            <person name="Szarkandi J.G."/>
            <person name="Papp V."/>
            <person name="Albert L."/>
            <person name="Andreopoulos W."/>
            <person name="Angelini C."/>
            <person name="Antonin V."/>
            <person name="Barry K.W."/>
            <person name="Bougher N.L."/>
            <person name="Buchanan P."/>
            <person name="Buyck B."/>
            <person name="Bense V."/>
            <person name="Catcheside P."/>
            <person name="Chovatia M."/>
            <person name="Cooper J."/>
            <person name="Damon W."/>
            <person name="Desjardin D."/>
            <person name="Finy P."/>
            <person name="Geml J."/>
            <person name="Haridas S."/>
            <person name="Hughes K."/>
            <person name="Justo A."/>
            <person name="Karasinski D."/>
            <person name="Kautmanova I."/>
            <person name="Kiss B."/>
            <person name="Kocsube S."/>
            <person name="Kotiranta H."/>
            <person name="LaButti K.M."/>
            <person name="Lechner B.E."/>
            <person name="Liimatainen K."/>
            <person name="Lipzen A."/>
            <person name="Lukacs Z."/>
            <person name="Mihaltcheva S."/>
            <person name="Morgado L.N."/>
            <person name="Niskanen T."/>
            <person name="Noordeloos M.E."/>
            <person name="Ohm R.A."/>
            <person name="Ortiz-Santana B."/>
            <person name="Ovrebo C."/>
            <person name="Racz N."/>
            <person name="Riley R."/>
            <person name="Savchenko A."/>
            <person name="Shiryaev A."/>
            <person name="Soop K."/>
            <person name="Spirin V."/>
            <person name="Szebenyi C."/>
            <person name="Tomsovsky M."/>
            <person name="Tulloss R.E."/>
            <person name="Uehling J."/>
            <person name="Grigoriev I.V."/>
            <person name="Vagvolgyi C."/>
            <person name="Papp T."/>
            <person name="Martin F.M."/>
            <person name="Miettinen O."/>
            <person name="Hibbett D.S."/>
            <person name="Nagy L.G."/>
        </authorList>
    </citation>
    <scope>NUCLEOTIDE SEQUENCE [LARGE SCALE GENOMIC DNA]</scope>
    <source>
        <strain evidence="2 3">CBS 962.96</strain>
    </source>
</reference>
<dbReference type="AlphaFoldDB" id="A0A4S8LRG6"/>
<sequence>MSLDRRRRTNVNISAKKGDVGAGFAAYLKSPRHGNFLAETFGVYSLNEEQISLNEIRNQLTVKPMSSTTEEPFKMKTEVLPSPHIALGEMQHVLSTILSTLHPRFCPRSRPVRQQHKKNSPTTLTTTIVSKPPQIGSVQTDNAQLVIGGKDDALRKATGQRRNEWKKKG</sequence>
<organism evidence="2 3">
    <name type="scientific">Dendrothele bispora (strain CBS 962.96)</name>
    <dbReference type="NCBI Taxonomy" id="1314807"/>
    <lineage>
        <taxon>Eukaryota</taxon>
        <taxon>Fungi</taxon>
        <taxon>Dikarya</taxon>
        <taxon>Basidiomycota</taxon>
        <taxon>Agaricomycotina</taxon>
        <taxon>Agaricomycetes</taxon>
        <taxon>Agaricomycetidae</taxon>
        <taxon>Agaricales</taxon>
        <taxon>Agaricales incertae sedis</taxon>
        <taxon>Dendrothele</taxon>
    </lineage>
</organism>
<evidence type="ECO:0000313" key="3">
    <source>
        <dbReference type="Proteomes" id="UP000297245"/>
    </source>
</evidence>
<feature type="region of interest" description="Disordered" evidence="1">
    <location>
        <begin position="108"/>
        <end position="128"/>
    </location>
</feature>
<protein>
    <submittedName>
        <fullName evidence="2">Uncharacterized protein</fullName>
    </submittedName>
</protein>
<dbReference type="EMBL" id="ML179288">
    <property type="protein sequence ID" value="THU92079.1"/>
    <property type="molecule type" value="Genomic_DNA"/>
</dbReference>
<dbReference type="OrthoDB" id="10251234at2759"/>
<accession>A0A4S8LRG6</accession>
<keyword evidence="3" id="KW-1185">Reference proteome</keyword>
<evidence type="ECO:0000256" key="1">
    <source>
        <dbReference type="SAM" id="MobiDB-lite"/>
    </source>
</evidence>
<gene>
    <name evidence="2" type="ORF">K435DRAFT_862804</name>
</gene>